<comment type="caution">
    <text evidence="1">The sequence shown here is derived from an EMBL/GenBank/DDBJ whole genome shotgun (WGS) entry which is preliminary data.</text>
</comment>
<dbReference type="PANTHER" id="PTHR33265">
    <property type="entry name" value="AVR9/CF-9 RAPIDLY ELICITED PROTEIN-RELATED"/>
    <property type="match status" value="1"/>
</dbReference>
<dbReference type="Proteomes" id="UP001630127">
    <property type="component" value="Unassembled WGS sequence"/>
</dbReference>
<name>A0ABD2YV01_9GENT</name>
<evidence type="ECO:0000313" key="2">
    <source>
        <dbReference type="Proteomes" id="UP001630127"/>
    </source>
</evidence>
<keyword evidence="2" id="KW-1185">Reference proteome</keyword>
<reference evidence="1 2" key="1">
    <citation type="submission" date="2024-11" db="EMBL/GenBank/DDBJ databases">
        <title>A near-complete genome assembly of Cinchona calisaya.</title>
        <authorList>
            <person name="Lian D.C."/>
            <person name="Zhao X.W."/>
            <person name="Wei L."/>
        </authorList>
    </citation>
    <scope>NUCLEOTIDE SEQUENCE [LARGE SCALE GENOMIC DNA]</scope>
    <source>
        <tissue evidence="1">Nenye</tissue>
    </source>
</reference>
<dbReference type="AlphaFoldDB" id="A0ABD2YV01"/>
<organism evidence="1 2">
    <name type="scientific">Cinchona calisaya</name>
    <dbReference type="NCBI Taxonomy" id="153742"/>
    <lineage>
        <taxon>Eukaryota</taxon>
        <taxon>Viridiplantae</taxon>
        <taxon>Streptophyta</taxon>
        <taxon>Embryophyta</taxon>
        <taxon>Tracheophyta</taxon>
        <taxon>Spermatophyta</taxon>
        <taxon>Magnoliopsida</taxon>
        <taxon>eudicotyledons</taxon>
        <taxon>Gunneridae</taxon>
        <taxon>Pentapetalae</taxon>
        <taxon>asterids</taxon>
        <taxon>lamiids</taxon>
        <taxon>Gentianales</taxon>
        <taxon>Rubiaceae</taxon>
        <taxon>Cinchonoideae</taxon>
        <taxon>Cinchoneae</taxon>
        <taxon>Cinchona</taxon>
    </lineage>
</organism>
<sequence>MPKKLKSSTALLQKVSRILKVPILIARMRKSISISGLISLKKSRKIKKLMLLKHYNNGYIQEYQFSPSSSPFLHYHYRKPIKKRRYKDLYSIFFIGKCLGMIKAEKEYRGYPAELKNLPSIENTFARELYHETSELSGEEDDEYSIDERAEKFIERFYEEMRMQKQELLLQFNPLMLDVDS</sequence>
<dbReference type="Pfam" id="PF05553">
    <property type="entry name" value="DUF761"/>
    <property type="match status" value="1"/>
</dbReference>
<dbReference type="PANTHER" id="PTHR33265:SF10">
    <property type="entry name" value="OS01G0133200 PROTEIN"/>
    <property type="match status" value="1"/>
</dbReference>
<accession>A0ABD2YV01</accession>
<protein>
    <recommendedName>
        <fullName evidence="3">Cotton fiber protein</fullName>
    </recommendedName>
</protein>
<dbReference type="EMBL" id="JBJUIK010000012">
    <property type="protein sequence ID" value="KAL3510758.1"/>
    <property type="molecule type" value="Genomic_DNA"/>
</dbReference>
<dbReference type="InterPro" id="IPR008480">
    <property type="entry name" value="DUF761_pln"/>
</dbReference>
<evidence type="ECO:0008006" key="3">
    <source>
        <dbReference type="Google" id="ProtNLM"/>
    </source>
</evidence>
<gene>
    <name evidence="1" type="ORF">ACH5RR_030159</name>
</gene>
<proteinExistence type="predicted"/>
<evidence type="ECO:0000313" key="1">
    <source>
        <dbReference type="EMBL" id="KAL3510758.1"/>
    </source>
</evidence>